<dbReference type="InterPro" id="IPR049207">
    <property type="entry name" value="DUF4246_N"/>
</dbReference>
<organism evidence="3 4">
    <name type="scientific">Cadophora malorum</name>
    <dbReference type="NCBI Taxonomy" id="108018"/>
    <lineage>
        <taxon>Eukaryota</taxon>
        <taxon>Fungi</taxon>
        <taxon>Dikarya</taxon>
        <taxon>Ascomycota</taxon>
        <taxon>Pezizomycotina</taxon>
        <taxon>Leotiomycetes</taxon>
        <taxon>Helotiales</taxon>
        <taxon>Ploettnerulaceae</taxon>
        <taxon>Cadophora</taxon>
    </lineage>
</organism>
<feature type="domain" description="DUF4246" evidence="2">
    <location>
        <begin position="13"/>
        <end position="109"/>
    </location>
</feature>
<evidence type="ECO:0000259" key="2">
    <source>
        <dbReference type="Pfam" id="PF21666"/>
    </source>
</evidence>
<dbReference type="Proteomes" id="UP000664132">
    <property type="component" value="Unassembled WGS sequence"/>
</dbReference>
<evidence type="ECO:0000259" key="1">
    <source>
        <dbReference type="Pfam" id="PF14033"/>
    </source>
</evidence>
<proteinExistence type="predicted"/>
<feature type="domain" description="DUF4246" evidence="1">
    <location>
        <begin position="120"/>
        <end position="551"/>
    </location>
</feature>
<sequence length="621" mass="71289">MPTPPTGMSRFDLPGLNLPLNWTPNEPYRKYEYDNNHNMQTIEMPAQGHGKGLFPVALNDADISGGYTHLYLTTLREFTMLHIMNALTDKPGWEEKVFDDAIAEKWKTEAMTAPGRDVTQKMANWVIEELRWKAKSFKETGAVSVYNGDVVKSDVAISESIKKALQEQARKLEDIPAIYKDYHPGSNGKVLDLVHPSLFPLIYGTSRVLKDSLIGLDNCIQSCGKGDIVPVRDEEETKLDRKDSSSYGYREQTPPYGKDFQWLPCEVDITGGNAKITSYINNLHPQKNKELYTIIESVITQTIPLWNMTLTPLKEGYSTSWRIKYELEYEVDPEDMAEELKPQQEEGEDEDDYWERREEWENNMRQAKQPEPEEFKPKELPQIVDLVNDYAHRGLQVIVKLANIELTPENPEYEGGTWHVEGQLNEHICATALYYYDNENIMPSQLAFRQQSDTDEASEMNYPQGVHDWLTEIYGCENDRAAVQEVGSVVCSEGRLLTFPNILQHQVQPFSLQDPTKPGHRKILALFLVDPGIRIISTANVPPQQRDWWVEEVDRQVAGSGKALAKLSNEMKDKIFQSVDDFPISMETAKELRLKLMEERKKYVVKQARAFEQRDFSLCEH</sequence>
<reference evidence="3" key="1">
    <citation type="submission" date="2021-02" db="EMBL/GenBank/DDBJ databases">
        <title>Genome sequence Cadophora malorum strain M34.</title>
        <authorList>
            <person name="Stefanovic E."/>
            <person name="Vu D."/>
            <person name="Scully C."/>
            <person name="Dijksterhuis J."/>
            <person name="Roader J."/>
            <person name="Houbraken J."/>
        </authorList>
    </citation>
    <scope>NUCLEOTIDE SEQUENCE</scope>
    <source>
        <strain evidence="3">M34</strain>
    </source>
</reference>
<gene>
    <name evidence="3" type="ORF">IFR04_002844</name>
</gene>
<dbReference type="Pfam" id="PF21666">
    <property type="entry name" value="DUF4246_N"/>
    <property type="match status" value="1"/>
</dbReference>
<dbReference type="OrthoDB" id="415532at2759"/>
<keyword evidence="4" id="KW-1185">Reference proteome</keyword>
<comment type="caution">
    <text evidence="3">The sequence shown here is derived from an EMBL/GenBank/DDBJ whole genome shotgun (WGS) entry which is preliminary data.</text>
</comment>
<dbReference type="InterPro" id="IPR025340">
    <property type="entry name" value="DUF4246"/>
</dbReference>
<dbReference type="PANTHER" id="PTHR33119">
    <property type="entry name" value="IFI3P"/>
    <property type="match status" value="1"/>
</dbReference>
<evidence type="ECO:0000313" key="4">
    <source>
        <dbReference type="Proteomes" id="UP000664132"/>
    </source>
</evidence>
<dbReference type="AlphaFoldDB" id="A0A8H7WFV0"/>
<dbReference type="InterPro" id="IPR049192">
    <property type="entry name" value="DUF4246_C"/>
</dbReference>
<evidence type="ECO:0000313" key="3">
    <source>
        <dbReference type="EMBL" id="KAG4424002.1"/>
    </source>
</evidence>
<dbReference type="Pfam" id="PF14033">
    <property type="entry name" value="DUF4246"/>
    <property type="match status" value="1"/>
</dbReference>
<dbReference type="EMBL" id="JAFJYH010000026">
    <property type="protein sequence ID" value="KAG4424002.1"/>
    <property type="molecule type" value="Genomic_DNA"/>
</dbReference>
<accession>A0A8H7WFV0</accession>
<protein>
    <submittedName>
        <fullName evidence="3">Uncharacterized protein</fullName>
    </submittedName>
</protein>
<name>A0A8H7WFV0_9HELO</name>
<dbReference type="PANTHER" id="PTHR33119:SF1">
    <property type="entry name" value="FE2OG DIOXYGENASE DOMAIN-CONTAINING PROTEIN"/>
    <property type="match status" value="1"/>
</dbReference>